<evidence type="ECO:0000256" key="1">
    <source>
        <dbReference type="SAM" id="MobiDB-lite"/>
    </source>
</evidence>
<gene>
    <name evidence="2" type="ORF">K7C98_20855</name>
</gene>
<feature type="compositionally biased region" description="Low complexity" evidence="1">
    <location>
        <begin position="163"/>
        <end position="182"/>
    </location>
</feature>
<evidence type="ECO:0000313" key="2">
    <source>
        <dbReference type="EMBL" id="MBZ5711698.1"/>
    </source>
</evidence>
<comment type="caution">
    <text evidence="2">The sequence shown here is derived from an EMBL/GenBank/DDBJ whole genome shotgun (WGS) entry which is preliminary data.</text>
</comment>
<dbReference type="Proteomes" id="UP001139031">
    <property type="component" value="Unassembled WGS sequence"/>
</dbReference>
<protein>
    <submittedName>
        <fullName evidence="2">Uncharacterized protein</fullName>
    </submittedName>
</protein>
<organism evidence="2 3">
    <name type="scientific">Nannocystis pusilla</name>
    <dbReference type="NCBI Taxonomy" id="889268"/>
    <lineage>
        <taxon>Bacteria</taxon>
        <taxon>Pseudomonadati</taxon>
        <taxon>Myxococcota</taxon>
        <taxon>Polyangia</taxon>
        <taxon>Nannocystales</taxon>
        <taxon>Nannocystaceae</taxon>
        <taxon>Nannocystis</taxon>
    </lineage>
</organism>
<accession>A0ABS7TTY1</accession>
<sequence>MRADNVAHRARGGARKKMFARADQAPGGRHSSVRGRGAHRTSDRAPPLTEPTSELTMFDTAFSSILSPAKPAAAVLGGLLFLIACQPKENATDGDDSPSMECAPEGASSAEAACCEGLAPDFSNTCVPCVPEGQARSVDDGGCCEGLVAHPTTMICEEPLGQTESTGDDPTTSTSTSDDTGTDTAGACAGHDIVDACCCFALTPGDGGPTPPTIEVGCGDSPLCSSFEIFCGDPEDGMSSEPCTTTSDEAALDCALAALAAGKPGSLHFELRHSSQFGFWGDTLSYYIRDDGTAFVAAREFVDSSSSADVSHRPLQPTGSFADCQATDSVEAKIACLRAATTDEVIEQCATAPD</sequence>
<feature type="compositionally biased region" description="Basic residues" evidence="1">
    <location>
        <begin position="8"/>
        <end position="19"/>
    </location>
</feature>
<keyword evidence="3" id="KW-1185">Reference proteome</keyword>
<dbReference type="RefSeq" id="WP_224193459.1">
    <property type="nucleotide sequence ID" value="NZ_JAIRAU010000027.1"/>
</dbReference>
<reference evidence="2" key="1">
    <citation type="submission" date="2021-08" db="EMBL/GenBank/DDBJ databases">
        <authorList>
            <person name="Stevens D.C."/>
        </authorList>
    </citation>
    <scope>NUCLEOTIDE SEQUENCE</scope>
    <source>
        <strain evidence="2">DSM 53165</strain>
    </source>
</reference>
<evidence type="ECO:0000313" key="3">
    <source>
        <dbReference type="Proteomes" id="UP001139031"/>
    </source>
</evidence>
<proteinExistence type="predicted"/>
<name>A0ABS7TTY1_9BACT</name>
<feature type="region of interest" description="Disordered" evidence="1">
    <location>
        <begin position="1"/>
        <end position="51"/>
    </location>
</feature>
<dbReference type="EMBL" id="JAIRAU010000027">
    <property type="protein sequence ID" value="MBZ5711698.1"/>
    <property type="molecule type" value="Genomic_DNA"/>
</dbReference>
<feature type="region of interest" description="Disordered" evidence="1">
    <location>
        <begin position="159"/>
        <end position="182"/>
    </location>
</feature>